<dbReference type="AlphaFoldDB" id="A0A1Y1RRE1"/>
<evidence type="ECO:0000259" key="2">
    <source>
        <dbReference type="SMART" id="SM00903"/>
    </source>
</evidence>
<reference evidence="3 4" key="1">
    <citation type="submission" date="2016-05" db="EMBL/GenBank/DDBJ databases">
        <title>Draft genome sequence of a porcine commensal Rothia nasimurium.</title>
        <authorList>
            <person name="Gaiser R.A."/>
            <person name="Van Baarlen P."/>
            <person name="Wells J.M."/>
        </authorList>
    </citation>
    <scope>NUCLEOTIDE SEQUENCE [LARGE SCALE GENOMIC DNA]</scope>
    <source>
        <strain evidence="3 4">PT-32</strain>
    </source>
</reference>
<keyword evidence="4" id="KW-1185">Reference proteome</keyword>
<organism evidence="3 4">
    <name type="scientific">Rothia nasimurium</name>
    <dbReference type="NCBI Taxonomy" id="85336"/>
    <lineage>
        <taxon>Bacteria</taxon>
        <taxon>Bacillati</taxon>
        <taxon>Actinomycetota</taxon>
        <taxon>Actinomycetes</taxon>
        <taxon>Micrococcales</taxon>
        <taxon>Micrococcaceae</taxon>
        <taxon>Rothia</taxon>
    </lineage>
</organism>
<dbReference type="SUPFAM" id="SSF50475">
    <property type="entry name" value="FMN-binding split barrel"/>
    <property type="match status" value="1"/>
</dbReference>
<feature type="domain" description="Flavin reductase like" evidence="2">
    <location>
        <begin position="20"/>
        <end position="166"/>
    </location>
</feature>
<evidence type="ECO:0000313" key="3">
    <source>
        <dbReference type="EMBL" id="ORC22594.1"/>
    </source>
</evidence>
<evidence type="ECO:0000313" key="4">
    <source>
        <dbReference type="Proteomes" id="UP000192359"/>
    </source>
</evidence>
<dbReference type="InterPro" id="IPR002563">
    <property type="entry name" value="Flavin_Rdtase-like_dom"/>
</dbReference>
<dbReference type="PANTHER" id="PTHR30466">
    <property type="entry name" value="FLAVIN REDUCTASE"/>
    <property type="match status" value="1"/>
</dbReference>
<evidence type="ECO:0000256" key="1">
    <source>
        <dbReference type="ARBA" id="ARBA00023002"/>
    </source>
</evidence>
<proteinExistence type="predicted"/>
<dbReference type="Proteomes" id="UP000192359">
    <property type="component" value="Unassembled WGS sequence"/>
</dbReference>
<dbReference type="Pfam" id="PF01613">
    <property type="entry name" value="Flavin_Reduct"/>
    <property type="match status" value="1"/>
</dbReference>
<dbReference type="GO" id="GO:0042602">
    <property type="term" value="F:riboflavin reductase (NADPH) activity"/>
    <property type="evidence" value="ECO:0007669"/>
    <property type="project" value="TreeGrafter"/>
</dbReference>
<dbReference type="Gene3D" id="2.30.110.10">
    <property type="entry name" value="Electron Transport, Fmn-binding Protein, Chain A"/>
    <property type="match status" value="1"/>
</dbReference>
<dbReference type="PANTHER" id="PTHR30466:SF1">
    <property type="entry name" value="FMN REDUCTASE (NADH) RUTF"/>
    <property type="match status" value="1"/>
</dbReference>
<dbReference type="InterPro" id="IPR012349">
    <property type="entry name" value="Split_barrel_FMN-bd"/>
</dbReference>
<keyword evidence="1" id="KW-0560">Oxidoreductase</keyword>
<protein>
    <submittedName>
        <fullName evidence="3">Flavin reductase</fullName>
    </submittedName>
</protein>
<sequence length="173" mass="18192">MTTQIDISEKTATELFCEAFGAQAAGVAIITAEGSDGLPGGLTISSLSSVSAEPPIVSFSFKDRTGSAARIIGADSFLIHLIGADNIEVAKRFSVSKADKFGDTSTWDRLPTGEPLLHGVSRVLRVRPLGTLDAGPAVVFTAEVTDFIRHDANAAPTVYHARRFHGLGDHSAL</sequence>
<dbReference type="EMBL" id="LXWF01000008">
    <property type="protein sequence ID" value="ORC22594.1"/>
    <property type="molecule type" value="Genomic_DNA"/>
</dbReference>
<name>A0A1Y1RRE1_9MICC</name>
<dbReference type="GO" id="GO:0010181">
    <property type="term" value="F:FMN binding"/>
    <property type="evidence" value="ECO:0007669"/>
    <property type="project" value="InterPro"/>
</dbReference>
<dbReference type="SMART" id="SM00903">
    <property type="entry name" value="Flavin_Reduct"/>
    <property type="match status" value="1"/>
</dbReference>
<accession>A0A1Y1RRE1</accession>
<gene>
    <name evidence="3" type="ORF">A7979_10570</name>
</gene>
<dbReference type="OrthoDB" id="8901155at2"/>
<dbReference type="InterPro" id="IPR050268">
    <property type="entry name" value="NADH-dep_flavin_reductase"/>
</dbReference>
<dbReference type="RefSeq" id="WP_083090913.1">
    <property type="nucleotide sequence ID" value="NZ_LXWF01000008.1"/>
</dbReference>
<comment type="caution">
    <text evidence="3">The sequence shown here is derived from an EMBL/GenBank/DDBJ whole genome shotgun (WGS) entry which is preliminary data.</text>
</comment>